<evidence type="ECO:0000256" key="3">
    <source>
        <dbReference type="ARBA" id="ARBA00022692"/>
    </source>
</evidence>
<dbReference type="PANTHER" id="PTHR42911">
    <property type="entry name" value="MODULATOR OF FTSH PROTEASE HFLC"/>
    <property type="match status" value="1"/>
</dbReference>
<dbReference type="AlphaFoldDB" id="A0A3N4UQC9"/>
<dbReference type="InterPro" id="IPR036013">
    <property type="entry name" value="Band_7/SPFH_dom_sf"/>
</dbReference>
<comment type="subcellular location">
    <subcellularLocation>
        <location evidence="1">Membrane</location>
        <topology evidence="1">Single-pass membrane protein</topology>
    </subcellularLocation>
</comment>
<reference evidence="8 9" key="1">
    <citation type="submission" date="2018-11" db="EMBL/GenBank/DDBJ databases">
        <title>Genomic Encyclopedia of Type Strains, Phase IV (KMG-IV): sequencing the most valuable type-strain genomes for metagenomic binning, comparative biology and taxonomic classification.</title>
        <authorList>
            <person name="Goeker M."/>
        </authorList>
    </citation>
    <scope>NUCLEOTIDE SEQUENCE [LARGE SCALE GENOMIC DNA]</scope>
    <source>
        <strain evidence="8 9">DSM 101684</strain>
    </source>
</reference>
<keyword evidence="8" id="KW-0645">Protease</keyword>
<comment type="similarity">
    <text evidence="2 6">Belongs to the band 7/mec-2 family. HflC subfamily.</text>
</comment>
<dbReference type="GO" id="GO:0016020">
    <property type="term" value="C:membrane"/>
    <property type="evidence" value="ECO:0007669"/>
    <property type="project" value="UniProtKB-SubCell"/>
</dbReference>
<dbReference type="GO" id="GO:0008233">
    <property type="term" value="F:peptidase activity"/>
    <property type="evidence" value="ECO:0007669"/>
    <property type="project" value="UniProtKB-KW"/>
</dbReference>
<dbReference type="PIRSF" id="PIRSF005651">
    <property type="entry name" value="HflC"/>
    <property type="match status" value="1"/>
</dbReference>
<evidence type="ECO:0000256" key="5">
    <source>
        <dbReference type="ARBA" id="ARBA00023136"/>
    </source>
</evidence>
<organism evidence="8 9">
    <name type="scientific">Tibeticola sediminis</name>
    <dbReference type="NCBI Taxonomy" id="1917811"/>
    <lineage>
        <taxon>Bacteria</taxon>
        <taxon>Pseudomonadati</taxon>
        <taxon>Pseudomonadota</taxon>
        <taxon>Betaproteobacteria</taxon>
        <taxon>Burkholderiales</taxon>
        <taxon>Comamonadaceae</taxon>
        <taxon>Tibeticola</taxon>
    </lineage>
</organism>
<evidence type="ECO:0000313" key="9">
    <source>
        <dbReference type="Proteomes" id="UP000272193"/>
    </source>
</evidence>
<dbReference type="PANTHER" id="PTHR42911:SF1">
    <property type="entry name" value="MODULATOR OF FTSH PROTEASE HFLC"/>
    <property type="match status" value="1"/>
</dbReference>
<keyword evidence="9" id="KW-1185">Reference proteome</keyword>
<dbReference type="SUPFAM" id="SSF117892">
    <property type="entry name" value="Band 7/SPFH domain"/>
    <property type="match status" value="1"/>
</dbReference>
<dbReference type="InterPro" id="IPR001107">
    <property type="entry name" value="Band_7"/>
</dbReference>
<keyword evidence="3" id="KW-0812">Transmembrane</keyword>
<keyword evidence="5" id="KW-0472">Membrane</keyword>
<proteinExistence type="inferred from homology"/>
<dbReference type="EMBL" id="RKQL01000002">
    <property type="protein sequence ID" value="RPE70845.1"/>
    <property type="molecule type" value="Genomic_DNA"/>
</dbReference>
<accession>A0A3N4UQC9</accession>
<keyword evidence="4" id="KW-1133">Transmembrane helix</keyword>
<dbReference type="InterPro" id="IPR010200">
    <property type="entry name" value="HflC"/>
</dbReference>
<dbReference type="NCBIfam" id="TIGR01932">
    <property type="entry name" value="hflC"/>
    <property type="match status" value="1"/>
</dbReference>
<dbReference type="SMART" id="SM00244">
    <property type="entry name" value="PHB"/>
    <property type="match status" value="1"/>
</dbReference>
<dbReference type="GO" id="GO:0006508">
    <property type="term" value="P:proteolysis"/>
    <property type="evidence" value="ECO:0007669"/>
    <property type="project" value="UniProtKB-KW"/>
</dbReference>
<gene>
    <name evidence="8" type="ORF">EDC62_1335</name>
</gene>
<evidence type="ECO:0000313" key="8">
    <source>
        <dbReference type="EMBL" id="RPE70845.1"/>
    </source>
</evidence>
<dbReference type="CDD" id="cd03405">
    <property type="entry name" value="SPFH_HflC"/>
    <property type="match status" value="1"/>
</dbReference>
<evidence type="ECO:0000256" key="4">
    <source>
        <dbReference type="ARBA" id="ARBA00022989"/>
    </source>
</evidence>
<evidence type="ECO:0000259" key="7">
    <source>
        <dbReference type="SMART" id="SM00244"/>
    </source>
</evidence>
<dbReference type="Pfam" id="PF01145">
    <property type="entry name" value="Band_7"/>
    <property type="match status" value="1"/>
</dbReference>
<protein>
    <recommendedName>
        <fullName evidence="6">Protein HflC</fullName>
    </recommendedName>
</protein>
<comment type="function">
    <text evidence="6">HflC and HflK could regulate a protease.</text>
</comment>
<dbReference type="Proteomes" id="UP000272193">
    <property type="component" value="Unassembled WGS sequence"/>
</dbReference>
<evidence type="ECO:0000256" key="2">
    <source>
        <dbReference type="ARBA" id="ARBA00007862"/>
    </source>
</evidence>
<keyword evidence="8" id="KW-0378">Hydrolase</keyword>
<evidence type="ECO:0000256" key="1">
    <source>
        <dbReference type="ARBA" id="ARBA00004167"/>
    </source>
</evidence>
<evidence type="ECO:0000256" key="6">
    <source>
        <dbReference type="PIRNR" id="PIRNR005651"/>
    </source>
</evidence>
<sequence length="304" mass="34105">MNINRIGMVASSILVLLALLSSTMFVVDQRQFGVVYALGQIREVITEPGLNFKLPPPFQNVSYLDKRLLNLESTESEPLLTAEKQRMVVDWYVRWRISDPQAYIRNVGLDENAGAVQLNRVVRNALQEEVNRATVKEILSTKRDALMANVKREVLKVVKGEKPWGVDIVDVRITRADYVEAITESVYRRMEAERKRVANELRSTGAAEGEKIRADADRQREVTLANAYREAQKVKGEGDAEAARIYAEAFGKDPQFAQFYRSLEAYKSTFAKKSDVLVLDPASSEFFKVMRGGNSGAAAAAPKK</sequence>
<dbReference type="Gene3D" id="3.30.479.30">
    <property type="entry name" value="Band 7 domain"/>
    <property type="match status" value="1"/>
</dbReference>
<comment type="caution">
    <text evidence="8">The sequence shown here is derived from an EMBL/GenBank/DDBJ whole genome shotgun (WGS) entry which is preliminary data.</text>
</comment>
<feature type="domain" description="Band 7" evidence="7">
    <location>
        <begin position="22"/>
        <end position="190"/>
    </location>
</feature>
<name>A0A3N4UQC9_9BURK</name>